<proteinExistence type="predicted"/>
<sequence>MHDRILILIWTEDSQIFRAEIPNGSLLDDKVLSNAVGERIPENHLFPPWRDTLTEAQQPLSPDVYVKKHYAALRGYDGTPSVTELVMAEVGVLEIISKKAHPNVNKYLGCIRNGDAIGGICLQKHDWTLSDLVEGKIPADRTPPFQPDVIISGIRAALDHIHSFGLVHDDVNPRNIMVDNAGNPIIIDFDSCVPVGAPSRGGTPGWTKSPKFAAFENDTYSFELVRKFVQGEYDGMDFDFDFDENLDAISPK</sequence>
<comment type="caution">
    <text evidence="2">The sequence shown here is derived from an EMBL/GenBank/DDBJ whole genome shotgun (WGS) entry which is preliminary data.</text>
</comment>
<dbReference type="STRING" id="93625.A0A409WZX7"/>
<dbReference type="InParanoid" id="A0A409WZX7"/>
<dbReference type="Pfam" id="PF00069">
    <property type="entry name" value="Pkinase"/>
    <property type="match status" value="1"/>
</dbReference>
<gene>
    <name evidence="2" type="ORF">CVT25_003604</name>
</gene>
<dbReference type="AlphaFoldDB" id="A0A409WZX7"/>
<evidence type="ECO:0000313" key="2">
    <source>
        <dbReference type="EMBL" id="PPQ84084.1"/>
    </source>
</evidence>
<reference evidence="2 3" key="1">
    <citation type="journal article" date="2018" name="Evol. Lett.">
        <title>Horizontal gene cluster transfer increased hallucinogenic mushroom diversity.</title>
        <authorList>
            <person name="Reynolds H.T."/>
            <person name="Vijayakumar V."/>
            <person name="Gluck-Thaler E."/>
            <person name="Korotkin H.B."/>
            <person name="Matheny P.B."/>
            <person name="Slot J.C."/>
        </authorList>
    </citation>
    <scope>NUCLEOTIDE SEQUENCE [LARGE SCALE GENOMIC DNA]</scope>
    <source>
        <strain evidence="2 3">2631</strain>
    </source>
</reference>
<evidence type="ECO:0000313" key="3">
    <source>
        <dbReference type="Proteomes" id="UP000283269"/>
    </source>
</evidence>
<accession>A0A409WZX7</accession>
<feature type="domain" description="Protein kinase" evidence="1">
    <location>
        <begin position="25"/>
        <end position="252"/>
    </location>
</feature>
<dbReference type="GO" id="GO:0004672">
    <property type="term" value="F:protein kinase activity"/>
    <property type="evidence" value="ECO:0007669"/>
    <property type="project" value="InterPro"/>
</dbReference>
<dbReference type="PROSITE" id="PS50011">
    <property type="entry name" value="PROTEIN_KINASE_DOM"/>
    <property type="match status" value="1"/>
</dbReference>
<dbReference type="Proteomes" id="UP000283269">
    <property type="component" value="Unassembled WGS sequence"/>
</dbReference>
<dbReference type="InterPro" id="IPR000719">
    <property type="entry name" value="Prot_kinase_dom"/>
</dbReference>
<name>A0A409WZX7_PSICY</name>
<dbReference type="OrthoDB" id="4062651at2759"/>
<evidence type="ECO:0000259" key="1">
    <source>
        <dbReference type="PROSITE" id="PS50011"/>
    </source>
</evidence>
<protein>
    <recommendedName>
        <fullName evidence="1">Protein kinase domain-containing protein</fullName>
    </recommendedName>
</protein>
<dbReference type="EMBL" id="NHYD01002933">
    <property type="protein sequence ID" value="PPQ84084.1"/>
    <property type="molecule type" value="Genomic_DNA"/>
</dbReference>
<dbReference type="GO" id="GO:0005524">
    <property type="term" value="F:ATP binding"/>
    <property type="evidence" value="ECO:0007669"/>
    <property type="project" value="InterPro"/>
</dbReference>
<keyword evidence="3" id="KW-1185">Reference proteome</keyword>
<dbReference type="InterPro" id="IPR011009">
    <property type="entry name" value="Kinase-like_dom_sf"/>
</dbReference>
<dbReference type="SUPFAM" id="SSF56112">
    <property type="entry name" value="Protein kinase-like (PK-like)"/>
    <property type="match status" value="1"/>
</dbReference>
<dbReference type="Gene3D" id="1.10.510.10">
    <property type="entry name" value="Transferase(Phosphotransferase) domain 1"/>
    <property type="match status" value="1"/>
</dbReference>
<organism evidence="2 3">
    <name type="scientific">Psilocybe cyanescens</name>
    <dbReference type="NCBI Taxonomy" id="93625"/>
    <lineage>
        <taxon>Eukaryota</taxon>
        <taxon>Fungi</taxon>
        <taxon>Dikarya</taxon>
        <taxon>Basidiomycota</taxon>
        <taxon>Agaricomycotina</taxon>
        <taxon>Agaricomycetes</taxon>
        <taxon>Agaricomycetidae</taxon>
        <taxon>Agaricales</taxon>
        <taxon>Agaricineae</taxon>
        <taxon>Strophariaceae</taxon>
        <taxon>Psilocybe</taxon>
    </lineage>
</organism>